<evidence type="ECO:0000313" key="2">
    <source>
        <dbReference type="EMBL" id="APZ96759.1"/>
    </source>
</evidence>
<dbReference type="Proteomes" id="UP000187735">
    <property type="component" value="Chromosome"/>
</dbReference>
<evidence type="ECO:0000259" key="1">
    <source>
        <dbReference type="Pfam" id="PF04468"/>
    </source>
</evidence>
<proteinExistence type="predicted"/>
<dbReference type="EMBL" id="CP017641">
    <property type="protein sequence ID" value="APZ96759.1"/>
    <property type="molecule type" value="Genomic_DNA"/>
</dbReference>
<protein>
    <recommendedName>
        <fullName evidence="1">PSP1 C-terminal domain-containing protein</fullName>
    </recommendedName>
</protein>
<evidence type="ECO:0000313" key="3">
    <source>
        <dbReference type="Proteomes" id="UP000187735"/>
    </source>
</evidence>
<dbReference type="Pfam" id="PF04468">
    <property type="entry name" value="PSP1"/>
    <property type="match status" value="1"/>
</dbReference>
<feature type="domain" description="PSP1 C-terminal" evidence="1">
    <location>
        <begin position="89"/>
        <end position="144"/>
    </location>
</feature>
<name>A0A1P8WRS9_9PLAN</name>
<sequence>MISQTPSETASPEESAIDDPPFCTVLGRYGAAPQVARFGVSELLHADVRGKLVRGVEFVAETDRGPELITLLEIVRQEVIAEEKPVTGQMLRLASDDDRKGHRENRQKADVEFFDWQQRLADWQLQLQLIDLEWTLDQQQIILYVLNGQDAETTRLALLAAAAGLGIIHVQPVAAEGVIQATGGGGCGSGGCGSGGCG</sequence>
<dbReference type="AlphaFoldDB" id="A0A1P8WRS9"/>
<dbReference type="STRING" id="1891926.Fuma_06433"/>
<dbReference type="OrthoDB" id="215261at2"/>
<accession>A0A1P8WRS9</accession>
<organism evidence="2 3">
    <name type="scientific">Fuerstiella marisgermanici</name>
    <dbReference type="NCBI Taxonomy" id="1891926"/>
    <lineage>
        <taxon>Bacteria</taxon>
        <taxon>Pseudomonadati</taxon>
        <taxon>Planctomycetota</taxon>
        <taxon>Planctomycetia</taxon>
        <taxon>Planctomycetales</taxon>
        <taxon>Planctomycetaceae</taxon>
        <taxon>Fuerstiella</taxon>
    </lineage>
</organism>
<dbReference type="InterPro" id="IPR007557">
    <property type="entry name" value="PSP1_C"/>
</dbReference>
<keyword evidence="3" id="KW-1185">Reference proteome</keyword>
<gene>
    <name evidence="2" type="ORF">Fuma_06433</name>
</gene>
<dbReference type="KEGG" id="fmr:Fuma_06433"/>
<reference evidence="2 3" key="1">
    <citation type="journal article" date="2016" name="Front. Microbiol.">
        <title>Fuerstia marisgermanicae gen. nov., sp. nov., an Unusual Member of the Phylum Planctomycetes from the German Wadden Sea.</title>
        <authorList>
            <person name="Kohn T."/>
            <person name="Heuer A."/>
            <person name="Jogler M."/>
            <person name="Vollmers J."/>
            <person name="Boedeker C."/>
            <person name="Bunk B."/>
            <person name="Rast P."/>
            <person name="Borchert D."/>
            <person name="Glockner I."/>
            <person name="Freese H.M."/>
            <person name="Klenk H.P."/>
            <person name="Overmann J."/>
            <person name="Kaster A.K."/>
            <person name="Rohde M."/>
            <person name="Wiegand S."/>
            <person name="Jogler C."/>
        </authorList>
    </citation>
    <scope>NUCLEOTIDE SEQUENCE [LARGE SCALE GENOMIC DNA]</scope>
    <source>
        <strain evidence="2 3">NH11</strain>
    </source>
</reference>
<dbReference type="RefSeq" id="WP_077027735.1">
    <property type="nucleotide sequence ID" value="NZ_CP017641.1"/>
</dbReference>